<protein>
    <recommendedName>
        <fullName evidence="8">oligopeptidase A</fullName>
        <ecNumber evidence="8">3.4.24.70</ecNumber>
    </recommendedName>
</protein>
<evidence type="ECO:0000256" key="6">
    <source>
        <dbReference type="ARBA" id="ARBA00023049"/>
    </source>
</evidence>
<dbReference type="InterPro" id="IPR024079">
    <property type="entry name" value="MetalloPept_cat_dom_sf"/>
</dbReference>
<dbReference type="Gene3D" id="1.20.1050.40">
    <property type="entry name" value="Endopeptidase. Chain P, domain 1"/>
    <property type="match status" value="1"/>
</dbReference>
<feature type="transmembrane region" description="Helical" evidence="10">
    <location>
        <begin position="268"/>
        <end position="290"/>
    </location>
</feature>
<keyword evidence="10" id="KW-0812">Transmembrane</keyword>
<dbReference type="CDD" id="cd06456">
    <property type="entry name" value="M3A_DCP"/>
    <property type="match status" value="1"/>
</dbReference>
<evidence type="ECO:0000256" key="9">
    <source>
        <dbReference type="RuleBase" id="RU003435"/>
    </source>
</evidence>
<dbReference type="GO" id="GO:0006518">
    <property type="term" value="P:peptide metabolic process"/>
    <property type="evidence" value="ECO:0007669"/>
    <property type="project" value="TreeGrafter"/>
</dbReference>
<keyword evidence="10" id="KW-0472">Membrane</keyword>
<evidence type="ECO:0000259" key="12">
    <source>
        <dbReference type="Pfam" id="PF19310"/>
    </source>
</evidence>
<dbReference type="Pfam" id="PF06649">
    <property type="entry name" value="DUF1161"/>
    <property type="match status" value="1"/>
</dbReference>
<keyword evidence="5 9" id="KW-0862">Zinc</keyword>
<dbReference type="Gene3D" id="1.10.1370.10">
    <property type="entry name" value="Neurolysin, domain 3"/>
    <property type="match status" value="1"/>
</dbReference>
<dbReference type="GO" id="GO:0006979">
    <property type="term" value="P:response to oxidative stress"/>
    <property type="evidence" value="ECO:0007669"/>
    <property type="project" value="InterPro"/>
</dbReference>
<dbReference type="NCBIfam" id="NF008159">
    <property type="entry name" value="PRK10911.1"/>
    <property type="match status" value="1"/>
</dbReference>
<dbReference type="Gene3D" id="3.40.390.10">
    <property type="entry name" value="Collagenase (Catalytic Domain)"/>
    <property type="match status" value="1"/>
</dbReference>
<dbReference type="GO" id="GO:0005829">
    <property type="term" value="C:cytosol"/>
    <property type="evidence" value="ECO:0007669"/>
    <property type="project" value="UniProtKB-ARBA"/>
</dbReference>
<dbReference type="GO" id="GO:0004222">
    <property type="term" value="F:metalloendopeptidase activity"/>
    <property type="evidence" value="ECO:0007669"/>
    <property type="project" value="UniProtKB-EC"/>
</dbReference>
<dbReference type="InterPro" id="IPR010595">
    <property type="entry name" value="DUF1161"/>
</dbReference>
<name>A0A6L2P0U9_TANCI</name>
<evidence type="ECO:0000256" key="5">
    <source>
        <dbReference type="ARBA" id="ARBA00022833"/>
    </source>
</evidence>
<dbReference type="InterPro" id="IPR036102">
    <property type="entry name" value="OsmC/Ohrsf"/>
</dbReference>
<dbReference type="GO" id="GO:0004601">
    <property type="term" value="F:peroxidase activity"/>
    <property type="evidence" value="ECO:0007669"/>
    <property type="project" value="InterPro"/>
</dbReference>
<dbReference type="EMBL" id="BKCJ010010288">
    <property type="protein sequence ID" value="GEU90912.1"/>
    <property type="molecule type" value="Genomic_DNA"/>
</dbReference>
<dbReference type="InterPro" id="IPR019904">
    <property type="entry name" value="Peroxiredoxin_OsmC"/>
</dbReference>
<evidence type="ECO:0000256" key="10">
    <source>
        <dbReference type="SAM" id="Phobius"/>
    </source>
</evidence>
<keyword evidence="10" id="KW-1133">Transmembrane helix</keyword>
<feature type="domain" description="Oligopeptidase A N-terminal" evidence="12">
    <location>
        <begin position="937"/>
        <end position="1059"/>
    </location>
</feature>
<reference evidence="13" key="1">
    <citation type="journal article" date="2019" name="Sci. Rep.">
        <title>Draft genome of Tanacetum cinerariifolium, the natural source of mosquito coil.</title>
        <authorList>
            <person name="Yamashiro T."/>
            <person name="Shiraishi A."/>
            <person name="Satake H."/>
            <person name="Nakayama K."/>
        </authorList>
    </citation>
    <scope>NUCLEOTIDE SEQUENCE</scope>
</reference>
<dbReference type="FunFam" id="3.40.390.10:FF:000009">
    <property type="entry name" value="Oligopeptidase A"/>
    <property type="match status" value="1"/>
</dbReference>
<dbReference type="SUPFAM" id="SSF82784">
    <property type="entry name" value="OsmC-like"/>
    <property type="match status" value="1"/>
</dbReference>
<comment type="catalytic activity">
    <reaction evidence="7">
        <text>Hydrolysis of oligopeptides, with broad specificity. Gly or Ala commonly occur as P1 or P1' residues, but more distant residues are also important, as is shown by the fact that Z-Gly-Pro-Gly-|-Gly-Pro-Ala is cleaved, but not Z-(Gly)(5).</text>
        <dbReference type="EC" id="3.4.24.70"/>
    </reaction>
</comment>
<dbReference type="Pfam" id="PF02566">
    <property type="entry name" value="OsmC"/>
    <property type="match status" value="1"/>
</dbReference>
<evidence type="ECO:0000313" key="13">
    <source>
        <dbReference type="EMBL" id="GEU90912.1"/>
    </source>
</evidence>
<evidence type="ECO:0000256" key="4">
    <source>
        <dbReference type="ARBA" id="ARBA00022801"/>
    </source>
</evidence>
<evidence type="ECO:0000256" key="2">
    <source>
        <dbReference type="ARBA" id="ARBA00022670"/>
    </source>
</evidence>
<dbReference type="Gene3D" id="3.30.300.20">
    <property type="match status" value="1"/>
</dbReference>
<dbReference type="InterPro" id="IPR034005">
    <property type="entry name" value="M3A_DCP"/>
</dbReference>
<keyword evidence="6 9" id="KW-0482">Metalloprotease</keyword>
<gene>
    <name evidence="13" type="ORF">Tci_062890</name>
</gene>
<evidence type="ECO:0000256" key="7">
    <source>
        <dbReference type="ARBA" id="ARBA00024603"/>
    </source>
</evidence>
<dbReference type="InterPro" id="IPR014553">
    <property type="entry name" value="Aminopept"/>
</dbReference>
<feature type="domain" description="Peptidase M3A/M3B catalytic" evidence="11">
    <location>
        <begin position="1133"/>
        <end position="1584"/>
    </location>
</feature>
<dbReference type="InterPro" id="IPR015946">
    <property type="entry name" value="KH_dom-like_a/b"/>
</dbReference>
<dbReference type="InterPro" id="IPR003718">
    <property type="entry name" value="OsmC/Ohr_fam"/>
</dbReference>
<keyword evidence="4 9" id="KW-0378">Hydrolase</keyword>
<dbReference type="GO" id="GO:0006508">
    <property type="term" value="P:proteolysis"/>
    <property type="evidence" value="ECO:0007669"/>
    <property type="project" value="UniProtKB-KW"/>
</dbReference>
<dbReference type="EC" id="3.4.24.70" evidence="8"/>
<dbReference type="InterPro" id="IPR024080">
    <property type="entry name" value="Neurolysin/TOP_N"/>
</dbReference>
<comment type="caution">
    <text evidence="13">The sequence shown here is derived from an EMBL/GenBank/DDBJ whole genome shotgun (WGS) entry which is preliminary data.</text>
</comment>
<evidence type="ECO:0000256" key="1">
    <source>
        <dbReference type="ARBA" id="ARBA00006040"/>
    </source>
</evidence>
<proteinExistence type="inferred from homology"/>
<organism evidence="13">
    <name type="scientific">Tanacetum cinerariifolium</name>
    <name type="common">Dalmatian daisy</name>
    <name type="synonym">Chrysanthemum cinerariifolium</name>
    <dbReference type="NCBI Taxonomy" id="118510"/>
    <lineage>
        <taxon>Eukaryota</taxon>
        <taxon>Viridiplantae</taxon>
        <taxon>Streptophyta</taxon>
        <taxon>Embryophyta</taxon>
        <taxon>Tracheophyta</taxon>
        <taxon>Spermatophyta</taxon>
        <taxon>Magnoliopsida</taxon>
        <taxon>eudicotyledons</taxon>
        <taxon>Gunneridae</taxon>
        <taxon>Pentapetalae</taxon>
        <taxon>asterids</taxon>
        <taxon>campanulids</taxon>
        <taxon>Asterales</taxon>
        <taxon>Asteraceae</taxon>
        <taxon>Asteroideae</taxon>
        <taxon>Anthemideae</taxon>
        <taxon>Anthemidinae</taxon>
        <taxon>Tanacetum</taxon>
    </lineage>
</organism>
<dbReference type="InterPro" id="IPR045666">
    <property type="entry name" value="OpdA_N"/>
</dbReference>
<sequence length="1591" mass="176731">MSIVKKASAHWEGDLKSGIGSISTETGVLREAPYGFKARFEGGKGTNPEELIGAAHAGCFSMALSMILGNANLKADSIDTTADVTLDQVDGGFAITAVHLTLKAKIPGATQEQFEKLTTDAKEGCPVSKVLNAKITLDATLESNMKRIAALLILTGLTSSAFAAPKPCEELKDEIEAKIQAQNVSSYTLEVVTNEDVHDQNMVVSPASWDAEDLALLRQDVALLVSQLRVDTVGDVSNIQAITATRLKMIVIDRHVTGRCMIRLKKHWLSLGLPLLTILLLGGCSSLSYYSQLASGQLSLLRAREPVAKVLADPQRSPQLREHLLRSQQARLFASEHLYLPDNRSYRLYADIHRPYVVWNVFATGEFSLDPVTHCFPIAGCVAYRGYYSQGAARGDAALQKREGMDVYVSGVEAYSTLGWFDDPIISSMMNWGDERLATLIFHELAHQRFYVKDDTEFNESYASFVEQEGTRQWRAARGLPAQDGAAEAQRRDQLMQLALDTRDRLKALYAQPLSPQVMRERKAAEFERLRSDYRQLRDSQWGGDKRFDNWVYAPMNNARLLPIGLYDQWVPAFEALFRQSAKQRCSGWPISLCDPGTVGARLPANASCRLRAFEKCPMQGAHRIKMIRRRLGLQLVTTAKPIPHRRHVQTVTLAADQVMFAVADHQRLLRIELLLVQQMPDQLDLVGAGTVQLAAVDQFEMAREIKVPGDLMGEHPGLGCGDEQRTALIRECVQQFENAVEHQILVETRHLEALAVKAHSFPGLGFVEGVSPHELLQQRRPDEVLKLRDIRLIDAQPGQCKLNGTGDAFAWIVGGAVGEKRYFFFGERTHLLHRTSDIEKPALETFARRYQASCANDHFILHHCAVHDHGAHADQNAIADRAAVQHDLVTDGHFIADQQREPPRCQTVSANNPLLQSYDLPPFSAIRAEHVKPAIEQILADNRAAIADILAKQGSQPTWAGLVLAMDELNDRLGAAWSPVSHLNAVCNSPELREAYESCLPALSAYSTEMGQNRELFQAFEALASSPEAAHFDVAQKTILEQSLRDFRLSGIDLPPEQQKRYAEVQSKLSELGSQFSNQLLDATQAWSKHITDEAALAGLTDSAKAQMAAAAQAKDLEGYLITLEFPSYYAVMTYAQDRALREEVYAAYCTRASDQGPNAGKNDNGPIMEQILDLRQELAKLLGFASFSELSLATKMAESSDQVLSFLRDLAKRSKPFAVQDLQQLKAYAAEQGCPDLQSWDSGFYGEKLREQRYSVSQEALRAYFPVDKVLTGLFAIVQKLYGIEIAEQKGFDTWHPDVRLFEIKENGQHVGRFFFDLYARANKRGGAWMDGARDRRRTAEGTLQSPVANLVCNFTPADSGKPALLTHDEVTTLFHEFGHGLHHLLTRVEHAGASGINGVAWDAVELPSQFMENWCWEPEGLALISGHYETGEPLPQDLLEKMLAAKNFQSGLMMVRQLEFSLFDFELHATHGDGRTTLQVLEGVRDEVSVMRPPAYNRFPNSFAHIFAGGYAAGYYSYKWAEVLSADAFSKFEEEGVFNEQTGRAFREAILARGGSQAPMVLFVDFRGREPSIDALLRHSGLSEDAAA</sequence>
<dbReference type="SUPFAM" id="SSF55486">
    <property type="entry name" value="Metalloproteases ('zincins'), catalytic domain"/>
    <property type="match status" value="1"/>
</dbReference>
<comment type="similarity">
    <text evidence="1 9">Belongs to the peptidase M3 family.</text>
</comment>
<evidence type="ECO:0000259" key="11">
    <source>
        <dbReference type="Pfam" id="PF01432"/>
    </source>
</evidence>
<dbReference type="InterPro" id="IPR001567">
    <property type="entry name" value="Pept_M3A_M3B_dom"/>
</dbReference>
<dbReference type="GO" id="GO:0046872">
    <property type="term" value="F:metal ion binding"/>
    <property type="evidence" value="ECO:0007669"/>
    <property type="project" value="UniProtKB-UniRule"/>
</dbReference>
<comment type="cofactor">
    <cofactor evidence="9">
        <name>Zn(2+)</name>
        <dbReference type="ChEBI" id="CHEBI:29105"/>
    </cofactor>
    <text evidence="9">Binds 1 zinc ion.</text>
</comment>
<evidence type="ECO:0000256" key="3">
    <source>
        <dbReference type="ARBA" id="ARBA00022723"/>
    </source>
</evidence>
<dbReference type="InterPro" id="IPR024077">
    <property type="entry name" value="Neurolysin/TOP_dom2"/>
</dbReference>
<dbReference type="PANTHER" id="PTHR11804">
    <property type="entry name" value="PROTEASE M3 THIMET OLIGOPEPTIDASE-RELATED"/>
    <property type="match status" value="1"/>
</dbReference>
<dbReference type="Pfam" id="PF01432">
    <property type="entry name" value="Peptidase_M3"/>
    <property type="match status" value="1"/>
</dbReference>
<accession>A0A6L2P0U9</accession>
<evidence type="ECO:0000256" key="8">
    <source>
        <dbReference type="ARBA" id="ARBA00026100"/>
    </source>
</evidence>
<dbReference type="PANTHER" id="PTHR11804:SF84">
    <property type="entry name" value="SACCHAROLYSIN"/>
    <property type="match status" value="1"/>
</dbReference>
<keyword evidence="3 9" id="KW-0479">Metal-binding</keyword>
<dbReference type="Pfam" id="PF10023">
    <property type="entry name" value="Aminopep"/>
    <property type="match status" value="1"/>
</dbReference>
<dbReference type="InterPro" id="IPR045090">
    <property type="entry name" value="Pept_M3A_M3B"/>
</dbReference>
<dbReference type="NCBIfam" id="TIGR03562">
    <property type="entry name" value="osmo_induc_OsmC"/>
    <property type="match status" value="1"/>
</dbReference>
<keyword evidence="2 9" id="KW-0645">Protease</keyword>
<dbReference type="Pfam" id="PF19310">
    <property type="entry name" value="TOP_N"/>
    <property type="match status" value="1"/>
</dbReference>